<proteinExistence type="predicted"/>
<evidence type="ECO:0000313" key="1">
    <source>
        <dbReference type="EMBL" id="BAY56466.1"/>
    </source>
</evidence>
<reference evidence="1 2" key="1">
    <citation type="submission" date="2017-06" db="EMBL/GenBank/DDBJ databases">
        <title>Genome sequencing of cyanobaciteial culture collection at National Institute for Environmental Studies (NIES).</title>
        <authorList>
            <person name="Hirose Y."/>
            <person name="Shimura Y."/>
            <person name="Fujisawa T."/>
            <person name="Nakamura Y."/>
            <person name="Kawachi M."/>
        </authorList>
    </citation>
    <scope>NUCLEOTIDE SEQUENCE [LARGE SCALE GENOMIC DNA]</scope>
    <source>
        <strain evidence="1 2">NIES-2135</strain>
    </source>
</reference>
<evidence type="ECO:0000313" key="2">
    <source>
        <dbReference type="Proteomes" id="UP000217895"/>
    </source>
</evidence>
<sequence length="162" mass="19026">MSIAFGIALESEKWMQSLPENFPSQNLTIRGVWEKLEEIAEENGLTKLSHFLIDDPEYYEEALEAAEELDNPERDELMQKIQESLQQLSRQPDWFSSTDADIAIRTMQKLVESLQINTNLFTHLWTHNNDESVAVIIQDLERFASFLSKVKSRNIRFKFWME</sequence>
<dbReference type="Proteomes" id="UP000217895">
    <property type="component" value="Chromosome"/>
</dbReference>
<name>A0A1Z4JIC5_LEPBY</name>
<accession>A0A1Z4JIC5</accession>
<keyword evidence="2" id="KW-1185">Reference proteome</keyword>
<organism evidence="1 2">
    <name type="scientific">Leptolyngbya boryana NIES-2135</name>
    <dbReference type="NCBI Taxonomy" id="1973484"/>
    <lineage>
        <taxon>Bacteria</taxon>
        <taxon>Bacillati</taxon>
        <taxon>Cyanobacteriota</taxon>
        <taxon>Cyanophyceae</taxon>
        <taxon>Leptolyngbyales</taxon>
        <taxon>Leptolyngbyaceae</taxon>
        <taxon>Leptolyngbya group</taxon>
        <taxon>Leptolyngbya</taxon>
    </lineage>
</organism>
<gene>
    <name evidence="1" type="ORF">NIES2135_33000</name>
</gene>
<dbReference type="EMBL" id="AP018203">
    <property type="protein sequence ID" value="BAY56466.1"/>
    <property type="molecule type" value="Genomic_DNA"/>
</dbReference>
<protein>
    <submittedName>
        <fullName evidence="1">Uncharacterized protein</fullName>
    </submittedName>
</protein>
<dbReference type="AlphaFoldDB" id="A0A1Z4JIC5"/>